<reference evidence="2" key="2">
    <citation type="submission" date="2021-04" db="EMBL/GenBank/DDBJ databases">
        <authorList>
            <person name="Liu J."/>
        </authorList>
    </citation>
    <scope>NUCLEOTIDE SEQUENCE</scope>
    <source>
        <strain evidence="2">BAD-6</strain>
    </source>
</reference>
<keyword evidence="1" id="KW-0812">Transmembrane</keyword>
<evidence type="ECO:0000313" key="2">
    <source>
        <dbReference type="EMBL" id="MBR0600372.1"/>
    </source>
</evidence>
<name>A0A8J7W3T0_9FIRM</name>
<accession>A0A8J7W3T0</accession>
<keyword evidence="1" id="KW-0472">Membrane</keyword>
<dbReference type="AlphaFoldDB" id="A0A8J7W3T0"/>
<dbReference type="EMBL" id="JAGSND010000026">
    <property type="protein sequence ID" value="MBR0600372.1"/>
    <property type="molecule type" value="Genomic_DNA"/>
</dbReference>
<gene>
    <name evidence="2" type="ORF">KCX82_21115</name>
</gene>
<feature type="transmembrane region" description="Helical" evidence="1">
    <location>
        <begin position="59"/>
        <end position="84"/>
    </location>
</feature>
<comment type="caution">
    <text evidence="2">The sequence shown here is derived from an EMBL/GenBank/DDBJ whole genome shotgun (WGS) entry which is preliminary data.</text>
</comment>
<keyword evidence="3" id="KW-1185">Reference proteome</keyword>
<evidence type="ECO:0000256" key="1">
    <source>
        <dbReference type="SAM" id="Phobius"/>
    </source>
</evidence>
<reference evidence="2" key="1">
    <citation type="submission" date="2021-04" db="EMBL/GenBank/DDBJ databases">
        <title>Sinoanaerobacter chloroacetimidivorans sp. nov., an obligate anaerobic bacterium isolated from anaerobic sludge.</title>
        <authorList>
            <person name="Bao Y."/>
        </authorList>
    </citation>
    <scope>NUCLEOTIDE SEQUENCE</scope>
    <source>
        <strain evidence="2">BAD-6</strain>
    </source>
</reference>
<dbReference type="Proteomes" id="UP000675664">
    <property type="component" value="Unassembled WGS sequence"/>
</dbReference>
<keyword evidence="1" id="KW-1133">Transmembrane helix</keyword>
<dbReference type="RefSeq" id="WP_227020487.1">
    <property type="nucleotide sequence ID" value="NZ_JAGSND010000026.1"/>
</dbReference>
<proteinExistence type="predicted"/>
<sequence>MIPMIRSFSMFIRQIIKDSMLIAVIIAPLLAALFFRFGIPAVESLLCEFFLETSILADYYLLFDLVLSMITPYMFCFASSMVMLTEFDENMTGYLAVTPVGKRGYVLSRLLFPGFLSFLASLLLLKFFSLTQWTWDMMITVCFLSGMLSIAISLLLFSLSHNRVEGMAMAKLSGLLMLGLPVPFFLLSKVQYLFTPLPSFWIAKIMTEQNLLFLMPAILTSLIWIRLLYGKFDRKIR</sequence>
<feature type="transmembrane region" description="Helical" evidence="1">
    <location>
        <begin position="137"/>
        <end position="160"/>
    </location>
</feature>
<evidence type="ECO:0000313" key="3">
    <source>
        <dbReference type="Proteomes" id="UP000675664"/>
    </source>
</evidence>
<protein>
    <submittedName>
        <fullName evidence="2">ABC transporter permease</fullName>
    </submittedName>
</protein>
<feature type="transmembrane region" description="Helical" evidence="1">
    <location>
        <begin position="105"/>
        <end position="125"/>
    </location>
</feature>
<feature type="transmembrane region" description="Helical" evidence="1">
    <location>
        <begin position="172"/>
        <end position="191"/>
    </location>
</feature>
<organism evidence="2 3">
    <name type="scientific">Sinanaerobacter chloroacetimidivorans</name>
    <dbReference type="NCBI Taxonomy" id="2818044"/>
    <lineage>
        <taxon>Bacteria</taxon>
        <taxon>Bacillati</taxon>
        <taxon>Bacillota</taxon>
        <taxon>Clostridia</taxon>
        <taxon>Peptostreptococcales</taxon>
        <taxon>Anaerovoracaceae</taxon>
        <taxon>Sinanaerobacter</taxon>
    </lineage>
</organism>
<feature type="transmembrane region" description="Helical" evidence="1">
    <location>
        <begin position="20"/>
        <end position="39"/>
    </location>
</feature>
<feature type="transmembrane region" description="Helical" evidence="1">
    <location>
        <begin position="211"/>
        <end position="229"/>
    </location>
</feature>